<gene>
    <name evidence="2" type="ORF">NPIL_227071</name>
</gene>
<comment type="caution">
    <text evidence="2">The sequence shown here is derived from an EMBL/GenBank/DDBJ whole genome shotgun (WGS) entry which is preliminary data.</text>
</comment>
<accession>A0A8X6U975</accession>
<feature type="transmembrane region" description="Helical" evidence="1">
    <location>
        <begin position="52"/>
        <end position="76"/>
    </location>
</feature>
<evidence type="ECO:0000256" key="1">
    <source>
        <dbReference type="SAM" id="Phobius"/>
    </source>
</evidence>
<evidence type="ECO:0000313" key="3">
    <source>
        <dbReference type="Proteomes" id="UP000887013"/>
    </source>
</evidence>
<dbReference type="OrthoDB" id="6407690at2759"/>
<keyword evidence="1" id="KW-1133">Transmembrane helix</keyword>
<reference evidence="2" key="1">
    <citation type="submission" date="2020-08" db="EMBL/GenBank/DDBJ databases">
        <title>Multicomponent nature underlies the extraordinary mechanical properties of spider dragline silk.</title>
        <authorList>
            <person name="Kono N."/>
            <person name="Nakamura H."/>
            <person name="Mori M."/>
            <person name="Yoshida Y."/>
            <person name="Ohtoshi R."/>
            <person name="Malay A.D."/>
            <person name="Moran D.A.P."/>
            <person name="Tomita M."/>
            <person name="Numata K."/>
            <person name="Arakawa K."/>
        </authorList>
    </citation>
    <scope>NUCLEOTIDE SEQUENCE</scope>
</reference>
<dbReference type="AlphaFoldDB" id="A0A8X6U975"/>
<keyword evidence="3" id="KW-1185">Reference proteome</keyword>
<evidence type="ECO:0000313" key="2">
    <source>
        <dbReference type="EMBL" id="GFT94143.1"/>
    </source>
</evidence>
<feature type="transmembrane region" description="Helical" evidence="1">
    <location>
        <begin position="96"/>
        <end position="112"/>
    </location>
</feature>
<dbReference type="EMBL" id="BMAW01074901">
    <property type="protein sequence ID" value="GFT94143.1"/>
    <property type="molecule type" value="Genomic_DNA"/>
</dbReference>
<sequence>MRHWLRALENRSALDWEQITLDARDVKFFKTSEKGIPYFLTRLKDREIRYRCIVFWLDIVTGILSPLDLYFCLHQLNADELIDMFTRLPKDLMHNVRGLLFIFLALATASVARRPQTILIESLIFLNINSANDLPL</sequence>
<organism evidence="2 3">
    <name type="scientific">Nephila pilipes</name>
    <name type="common">Giant wood spider</name>
    <name type="synonym">Nephila maculata</name>
    <dbReference type="NCBI Taxonomy" id="299642"/>
    <lineage>
        <taxon>Eukaryota</taxon>
        <taxon>Metazoa</taxon>
        <taxon>Ecdysozoa</taxon>
        <taxon>Arthropoda</taxon>
        <taxon>Chelicerata</taxon>
        <taxon>Arachnida</taxon>
        <taxon>Araneae</taxon>
        <taxon>Araneomorphae</taxon>
        <taxon>Entelegynae</taxon>
        <taxon>Araneoidea</taxon>
        <taxon>Nephilidae</taxon>
        <taxon>Nephila</taxon>
    </lineage>
</organism>
<keyword evidence="1" id="KW-0472">Membrane</keyword>
<name>A0A8X6U975_NEPPI</name>
<dbReference type="Proteomes" id="UP000887013">
    <property type="component" value="Unassembled WGS sequence"/>
</dbReference>
<protein>
    <submittedName>
        <fullName evidence="2">Uncharacterized protein</fullName>
    </submittedName>
</protein>
<keyword evidence="1" id="KW-0812">Transmembrane</keyword>
<proteinExistence type="predicted"/>